<keyword evidence="3" id="KW-1185">Reference proteome</keyword>
<name>A0A4R2QIQ8_9PSEU</name>
<keyword evidence="1" id="KW-1133">Transmembrane helix</keyword>
<organism evidence="2 3">
    <name type="scientific">Tamaricihabitans halophyticus</name>
    <dbReference type="NCBI Taxonomy" id="1262583"/>
    <lineage>
        <taxon>Bacteria</taxon>
        <taxon>Bacillati</taxon>
        <taxon>Actinomycetota</taxon>
        <taxon>Actinomycetes</taxon>
        <taxon>Pseudonocardiales</taxon>
        <taxon>Pseudonocardiaceae</taxon>
        <taxon>Tamaricihabitans</taxon>
    </lineage>
</organism>
<dbReference type="EMBL" id="SLXQ01000009">
    <property type="protein sequence ID" value="TCP49250.1"/>
    <property type="molecule type" value="Genomic_DNA"/>
</dbReference>
<dbReference type="InterPro" id="IPR025363">
    <property type="entry name" value="DUF4267"/>
</dbReference>
<dbReference type="AlphaFoldDB" id="A0A4R2QIQ8"/>
<dbReference type="RefSeq" id="WP_132878556.1">
    <property type="nucleotide sequence ID" value="NZ_SLXQ01000009.1"/>
</dbReference>
<dbReference type="OrthoDB" id="119790at2"/>
<proteinExistence type="predicted"/>
<evidence type="ECO:0000256" key="1">
    <source>
        <dbReference type="SAM" id="Phobius"/>
    </source>
</evidence>
<keyword evidence="1" id="KW-0472">Membrane</keyword>
<protein>
    <submittedName>
        <fullName evidence="2">Uncharacterized protein DUF4267</fullName>
    </submittedName>
</protein>
<feature type="transmembrane region" description="Helical" evidence="1">
    <location>
        <begin position="56"/>
        <end position="84"/>
    </location>
</feature>
<dbReference type="Pfam" id="PF14087">
    <property type="entry name" value="DUF4267"/>
    <property type="match status" value="1"/>
</dbReference>
<accession>A0A4R2QIQ8</accession>
<keyword evidence="1" id="KW-0812">Transmembrane</keyword>
<feature type="transmembrane region" description="Helical" evidence="1">
    <location>
        <begin position="6"/>
        <end position="26"/>
    </location>
</feature>
<feature type="transmembrane region" description="Helical" evidence="1">
    <location>
        <begin position="104"/>
        <end position="123"/>
    </location>
</feature>
<reference evidence="2 3" key="1">
    <citation type="submission" date="2019-03" db="EMBL/GenBank/DDBJ databases">
        <title>Genomic Encyclopedia of Type Strains, Phase IV (KMG-IV): sequencing the most valuable type-strain genomes for metagenomic binning, comparative biology and taxonomic classification.</title>
        <authorList>
            <person name="Goeker M."/>
        </authorList>
    </citation>
    <scope>NUCLEOTIDE SEQUENCE [LARGE SCALE GENOMIC DNA]</scope>
    <source>
        <strain evidence="2 3">DSM 45765</strain>
    </source>
</reference>
<dbReference type="Proteomes" id="UP000294911">
    <property type="component" value="Unassembled WGS sequence"/>
</dbReference>
<gene>
    <name evidence="2" type="ORF">EV191_10972</name>
</gene>
<evidence type="ECO:0000313" key="3">
    <source>
        <dbReference type="Proteomes" id="UP000294911"/>
    </source>
</evidence>
<sequence length="124" mass="12238">MTTVGLLIVGVAGAGIFAIGLGYLIAPRSFAASFGLPVLPAREATPWLRLKGVRDLASGVVAGVLLGIAPVEVIGAVVLAFAIIPGGDALMILRAGGPRWAALGIHGATAVVMTFGAALLLAAA</sequence>
<evidence type="ECO:0000313" key="2">
    <source>
        <dbReference type="EMBL" id="TCP49250.1"/>
    </source>
</evidence>
<comment type="caution">
    <text evidence="2">The sequence shown here is derived from an EMBL/GenBank/DDBJ whole genome shotgun (WGS) entry which is preliminary data.</text>
</comment>